<dbReference type="PANTHER" id="PTHR28289:SF1">
    <property type="entry name" value="DASH COMPLEX SUBUNIT HSK3"/>
    <property type="match status" value="1"/>
</dbReference>
<sequence>MSIPYSSSTTASKEFHYASLHAQLEELNNNVMRLNKNIHATKEHVPALQKIGTLHTALTMSATKVLNETNHLERLHRQRQQ</sequence>
<proteinExistence type="predicted"/>
<keyword evidence="3" id="KW-1185">Reference proteome</keyword>
<dbReference type="AlphaFoldDB" id="A0A1X2IV68"/>
<accession>A0A1X2IV68</accession>
<dbReference type="GO" id="GO:0008608">
    <property type="term" value="P:attachment of spindle microtubules to kinetochore"/>
    <property type="evidence" value="ECO:0007669"/>
    <property type="project" value="InterPro"/>
</dbReference>
<dbReference type="PANTHER" id="PTHR28289">
    <property type="entry name" value="DASH COMPLEX SUBUNIT HSK3"/>
    <property type="match status" value="1"/>
</dbReference>
<reference evidence="2 3" key="1">
    <citation type="submission" date="2016-07" db="EMBL/GenBank/DDBJ databases">
        <title>Pervasive Adenine N6-methylation of Active Genes in Fungi.</title>
        <authorList>
            <consortium name="DOE Joint Genome Institute"/>
            <person name="Mondo S.J."/>
            <person name="Dannebaum R.O."/>
            <person name="Kuo R.C."/>
            <person name="Labutti K."/>
            <person name="Haridas S."/>
            <person name="Kuo A."/>
            <person name="Salamov A."/>
            <person name="Ahrendt S.R."/>
            <person name="Lipzen A."/>
            <person name="Sullivan W."/>
            <person name="Andreopoulos W.B."/>
            <person name="Clum A."/>
            <person name="Lindquist E."/>
            <person name="Daum C."/>
            <person name="Ramamoorthy G.K."/>
            <person name="Gryganskyi A."/>
            <person name="Culley D."/>
            <person name="Magnuson J.K."/>
            <person name="James T.Y."/>
            <person name="O'Malley M.A."/>
            <person name="Stajich J.E."/>
            <person name="Spatafora J.W."/>
            <person name="Visel A."/>
            <person name="Grigoriev I.V."/>
        </authorList>
    </citation>
    <scope>NUCLEOTIDE SEQUENCE [LARGE SCALE GENOMIC DNA]</scope>
    <source>
        <strain evidence="2 3">NRRL 1336</strain>
    </source>
</reference>
<evidence type="ECO:0000256" key="1">
    <source>
        <dbReference type="SAM" id="Coils"/>
    </source>
</evidence>
<feature type="coiled-coil region" evidence="1">
    <location>
        <begin position="17"/>
        <end position="44"/>
    </location>
</feature>
<organism evidence="2 3">
    <name type="scientific">Absidia repens</name>
    <dbReference type="NCBI Taxonomy" id="90262"/>
    <lineage>
        <taxon>Eukaryota</taxon>
        <taxon>Fungi</taxon>
        <taxon>Fungi incertae sedis</taxon>
        <taxon>Mucoromycota</taxon>
        <taxon>Mucoromycotina</taxon>
        <taxon>Mucoromycetes</taxon>
        <taxon>Mucorales</taxon>
        <taxon>Cunninghamellaceae</taxon>
        <taxon>Absidia</taxon>
    </lineage>
</organism>
<dbReference type="GO" id="GO:0042729">
    <property type="term" value="C:DASH complex"/>
    <property type="evidence" value="ECO:0007669"/>
    <property type="project" value="TreeGrafter"/>
</dbReference>
<dbReference type="InterPro" id="IPR042332">
    <property type="entry name" value="Hsk3"/>
</dbReference>
<name>A0A1X2IV68_9FUNG</name>
<evidence type="ECO:0000313" key="3">
    <source>
        <dbReference type="Proteomes" id="UP000193560"/>
    </source>
</evidence>
<evidence type="ECO:0000313" key="2">
    <source>
        <dbReference type="EMBL" id="ORZ22955.1"/>
    </source>
</evidence>
<gene>
    <name evidence="2" type="ORF">BCR42DRAFT_403667</name>
</gene>
<dbReference type="Proteomes" id="UP000193560">
    <property type="component" value="Unassembled WGS sequence"/>
</dbReference>
<comment type="caution">
    <text evidence="2">The sequence shown here is derived from an EMBL/GenBank/DDBJ whole genome shotgun (WGS) entry which is preliminary data.</text>
</comment>
<dbReference type="EMBL" id="MCGE01000003">
    <property type="protein sequence ID" value="ORZ22955.1"/>
    <property type="molecule type" value="Genomic_DNA"/>
</dbReference>
<dbReference type="OrthoDB" id="3358869at2759"/>
<keyword evidence="1" id="KW-0175">Coiled coil</keyword>
<protein>
    <submittedName>
        <fullName evidence="2">Uncharacterized protein</fullName>
    </submittedName>
</protein>
<dbReference type="GO" id="GO:0051010">
    <property type="term" value="F:microtubule plus-end binding"/>
    <property type="evidence" value="ECO:0007669"/>
    <property type="project" value="TreeGrafter"/>
</dbReference>